<dbReference type="InterPro" id="IPR055300">
    <property type="entry name" value="CWZF3/5/7"/>
</dbReference>
<protein>
    <recommendedName>
        <fullName evidence="5">CW-type domain-containing protein</fullName>
    </recommendedName>
</protein>
<feature type="region of interest" description="Disordered" evidence="4">
    <location>
        <begin position="181"/>
        <end position="233"/>
    </location>
</feature>
<dbReference type="PROSITE" id="PS51050">
    <property type="entry name" value="ZF_CW"/>
    <property type="match status" value="1"/>
</dbReference>
<keyword evidence="1" id="KW-0479">Metal-binding</keyword>
<evidence type="ECO:0000313" key="6">
    <source>
        <dbReference type="EMBL" id="KAK9292421.1"/>
    </source>
</evidence>
<keyword evidence="2" id="KW-0863">Zinc-finger</keyword>
<dbReference type="InterPro" id="IPR011124">
    <property type="entry name" value="Znf_CW"/>
</dbReference>
<evidence type="ECO:0000313" key="7">
    <source>
        <dbReference type="Proteomes" id="UP001415857"/>
    </source>
</evidence>
<dbReference type="Gene3D" id="3.30.40.100">
    <property type="match status" value="1"/>
</dbReference>
<dbReference type="Pfam" id="PF07496">
    <property type="entry name" value="zf-CW"/>
    <property type="match status" value="1"/>
</dbReference>
<feature type="region of interest" description="Disordered" evidence="4">
    <location>
        <begin position="255"/>
        <end position="314"/>
    </location>
</feature>
<evidence type="ECO:0000256" key="3">
    <source>
        <dbReference type="ARBA" id="ARBA00022833"/>
    </source>
</evidence>
<evidence type="ECO:0000259" key="5">
    <source>
        <dbReference type="PROSITE" id="PS51050"/>
    </source>
</evidence>
<dbReference type="PANTHER" id="PTHR46524">
    <property type="entry name" value="CW-TYPE ZINC FINGER"/>
    <property type="match status" value="1"/>
</dbReference>
<evidence type="ECO:0000256" key="2">
    <source>
        <dbReference type="ARBA" id="ARBA00022771"/>
    </source>
</evidence>
<keyword evidence="7" id="KW-1185">Reference proteome</keyword>
<dbReference type="GO" id="GO:0008270">
    <property type="term" value="F:zinc ion binding"/>
    <property type="evidence" value="ECO:0007669"/>
    <property type="project" value="UniProtKB-KW"/>
</dbReference>
<gene>
    <name evidence="6" type="ORF">L1049_020391</name>
</gene>
<name>A0AAP0X5Z5_LIQFO</name>
<dbReference type="PANTHER" id="PTHR46524:SF7">
    <property type="entry name" value="CW-TYPE ZINC FINGER"/>
    <property type="match status" value="1"/>
</dbReference>
<comment type="caution">
    <text evidence="6">The sequence shown here is derived from an EMBL/GenBank/DDBJ whole genome shotgun (WGS) entry which is preliminary data.</text>
</comment>
<feature type="domain" description="CW-type" evidence="5">
    <location>
        <begin position="405"/>
        <end position="458"/>
    </location>
</feature>
<dbReference type="EMBL" id="JBBPBK010000001">
    <property type="protein sequence ID" value="KAK9292421.1"/>
    <property type="molecule type" value="Genomic_DNA"/>
</dbReference>
<proteinExistence type="predicted"/>
<organism evidence="6 7">
    <name type="scientific">Liquidambar formosana</name>
    <name type="common">Formosan gum</name>
    <dbReference type="NCBI Taxonomy" id="63359"/>
    <lineage>
        <taxon>Eukaryota</taxon>
        <taxon>Viridiplantae</taxon>
        <taxon>Streptophyta</taxon>
        <taxon>Embryophyta</taxon>
        <taxon>Tracheophyta</taxon>
        <taxon>Spermatophyta</taxon>
        <taxon>Magnoliopsida</taxon>
        <taxon>eudicotyledons</taxon>
        <taxon>Gunneridae</taxon>
        <taxon>Pentapetalae</taxon>
        <taxon>Saxifragales</taxon>
        <taxon>Altingiaceae</taxon>
        <taxon>Liquidambar</taxon>
    </lineage>
</organism>
<dbReference type="AlphaFoldDB" id="A0AAP0X5Z5"/>
<dbReference type="Proteomes" id="UP001415857">
    <property type="component" value="Unassembled WGS sequence"/>
</dbReference>
<sequence length="697" mass="78022">MEQIMTSFPIPDGALVTPLHDSFVLFVEERFLLDENRSRPAQESFSILQNEVAPRKGSREVFGEKKIKAGDNIGRLEELKNEIYKDPVTAVYPCLKKEMNSETSAGKEILSNALKLPLTSLKRGKVSGIAEGTGKASDSSEANNGVAMDRIVSFNLGKEETLKSIFSQEASMIDKQNAKTSLVEKVHNDKKVGRDLKKDGGPKGDNRNDMVKEDYDIPKGLKGLNGGTIDPSRQKLNQRVTSYLQDGLEVLHAKEQASFRGEKKSKGNRSNGSSAPELSKESLKVGSSAVPKDNITHDSCFPSKSKGDDMKTHKDLRKGKGIHWKNESRKYLLENPVKDCMKDFKLEVSEKEIHVLSNKSNERSGGKKADFLSASQARVKGDLDGITLAEKGCNSDALPLEVAPVVIKENWVYCDKCHKWRLLPYGTNPDQLPKKWMCSMLDWLPGMNNCSFSEEETTNALNALYQVPIPEIQNNQKSYPDGAASGVPLADIRNLNQNHIDHSFNVAPGDGKKKRGSNSTMKREAFFKSSKNVNQSSLEFSAEKRSGDARLLKMKSKREADQDGSRVSKKVKTERLHYTNEDWYPGGLSTKETKVDIQKYNEHSFPQDLEGVAKHGSVVSAQKPKKLFPKTMVMEEHDKRDISGKKRKLEDWQDSQICSEYLPCNENHFQDNRISLKEETRGVNLGKRRRPGNQSSR</sequence>
<evidence type="ECO:0000256" key="4">
    <source>
        <dbReference type="SAM" id="MobiDB-lite"/>
    </source>
</evidence>
<evidence type="ECO:0000256" key="1">
    <source>
        <dbReference type="ARBA" id="ARBA00022723"/>
    </source>
</evidence>
<accession>A0AAP0X5Z5</accession>
<feature type="compositionally biased region" description="Basic and acidic residues" evidence="4">
    <location>
        <begin position="182"/>
        <end position="219"/>
    </location>
</feature>
<reference evidence="6 7" key="1">
    <citation type="journal article" date="2024" name="Plant J.">
        <title>Genome sequences and population genomics reveal climatic adaptation and genomic divergence between two closely related sweetgum species.</title>
        <authorList>
            <person name="Xu W.Q."/>
            <person name="Ren C.Q."/>
            <person name="Zhang X.Y."/>
            <person name="Comes H.P."/>
            <person name="Liu X.H."/>
            <person name="Li Y.G."/>
            <person name="Kettle C.J."/>
            <person name="Jalonen R."/>
            <person name="Gaisberger H."/>
            <person name="Ma Y.Z."/>
            <person name="Qiu Y.X."/>
        </authorList>
    </citation>
    <scope>NUCLEOTIDE SEQUENCE [LARGE SCALE GENOMIC DNA]</scope>
    <source>
        <strain evidence="6">Hangzhou</strain>
    </source>
</reference>
<feature type="compositionally biased region" description="Basic and acidic residues" evidence="4">
    <location>
        <begin position="255"/>
        <end position="265"/>
    </location>
</feature>
<keyword evidence="3" id="KW-0862">Zinc</keyword>